<accession>A0ABV5Z270</accession>
<evidence type="ECO:0008006" key="3">
    <source>
        <dbReference type="Google" id="ProtNLM"/>
    </source>
</evidence>
<dbReference type="RefSeq" id="WP_380569251.1">
    <property type="nucleotide sequence ID" value="NZ_JBHMAH010000003.1"/>
</dbReference>
<evidence type="ECO:0000313" key="1">
    <source>
        <dbReference type="EMBL" id="MFB9859609.1"/>
    </source>
</evidence>
<evidence type="ECO:0000313" key="2">
    <source>
        <dbReference type="Proteomes" id="UP001589740"/>
    </source>
</evidence>
<organism evidence="1 2">
    <name type="scientific">Salinicoccus siamensis</name>
    <dbReference type="NCBI Taxonomy" id="381830"/>
    <lineage>
        <taxon>Bacteria</taxon>
        <taxon>Bacillati</taxon>
        <taxon>Bacillota</taxon>
        <taxon>Bacilli</taxon>
        <taxon>Bacillales</taxon>
        <taxon>Staphylococcaceae</taxon>
        <taxon>Salinicoccus</taxon>
    </lineage>
</organism>
<proteinExistence type="predicted"/>
<gene>
    <name evidence="1" type="ORF">ACFFLE_00605</name>
</gene>
<dbReference type="EMBL" id="JBHMAH010000003">
    <property type="protein sequence ID" value="MFB9859609.1"/>
    <property type="molecule type" value="Genomic_DNA"/>
</dbReference>
<name>A0ABV5Z270_9STAP</name>
<reference evidence="1 2" key="1">
    <citation type="submission" date="2024-09" db="EMBL/GenBank/DDBJ databases">
        <authorList>
            <person name="Sun Q."/>
            <person name="Mori K."/>
        </authorList>
    </citation>
    <scope>NUCLEOTIDE SEQUENCE [LARGE SCALE GENOMIC DNA]</scope>
    <source>
        <strain evidence="1 2">JCM 12822</strain>
    </source>
</reference>
<sequence length="175" mass="20447">MSNNWFEVVMEDNNTMEQGDIIKEVSVLEPTIELIQGKSKDIGTIEHEKVIILTQSCDLANTKTPWIHVSPVVSLSEMQRQFSHLRDNNALESIRRGNQPKFHMINECILENYESEKAIIDFRNVFTLPYSFMKQKAEEQQGRLRLQSPYKEHLSQAYARFFMRVGLPNDIPKFE</sequence>
<dbReference type="Proteomes" id="UP001589740">
    <property type="component" value="Unassembled WGS sequence"/>
</dbReference>
<keyword evidence="2" id="KW-1185">Reference proteome</keyword>
<protein>
    <recommendedName>
        <fullName evidence="3">ComK protein</fullName>
    </recommendedName>
</protein>
<comment type="caution">
    <text evidence="1">The sequence shown here is derived from an EMBL/GenBank/DDBJ whole genome shotgun (WGS) entry which is preliminary data.</text>
</comment>